<dbReference type="AlphaFoldDB" id="A0A9X0R335"/>
<name>A0A9X0R335_9PROT</name>
<sequence>MPPSDSLTILRPVDHRRMMAKEYAISPNGMVVKREFTEPKHFSVTRREVDGIEALHTALVEIERDPRACVIRGEPRPDTDLTRTRRVKKGEAATFDDVPRRWIMVDADKVPLPAGTSVIDDPADVARFLVELFAGFAPELEGVTAVVQFTASAGIGEMAEAEAAAGMKPRWAGVSKPGSGTGAHLWFWLTEPQGEAALIRWANAINAKVGHKAIDPMGLRTVQPHYTAGPVFGAGLRDPLAGRRTVLVWGSADAATLEIPAEPVRPVYRPGAGSGTSAAGIGFPALLARIGDLVHGFHGPINAAIASYIATNWPNPDVDALIELLRGRILSADPGGRSSAEIERYADPGNLRARIEWTMDREREKHQAEQAEAARPVEPTYPDRGVPLAEAQRVAGKAIAGFAEKIANGETPQLLIAVTVGGGKTFSAIDALPALLAAGEAAGRGPVLFAHPRHKLGDQIAADVAAQHPHIEVAVWRGMDADDPERPGEKMCRDPELSGAASAAGQGATAGCAACVFNAGCSYLAQERNNKTAKVHVAPHQVQFNAPFSGWPRTKVDGKSVPVQPTACIVDEDISGAGLGGMDERPVQLALSALQSEATPNLTGADRERLLYLRRRVLEALTNHPPGPLFREAVEWMGEAPDELTGLNAAREMALLEWATKPQVKIAKSATRAEAIAAFGDAAAQGFTRLRPRLAESIAVFLASGDARSVNVTLVPEADLGHGAGTGPAIQFTWRKDFHDAWQSALLLLDATGRPEILRHWAPNLEAVEIEVQAPHQHVIQVAE</sequence>
<dbReference type="EMBL" id="JACOMF010000074">
    <property type="protein sequence ID" value="MBC4018725.1"/>
    <property type="molecule type" value="Genomic_DNA"/>
</dbReference>
<accession>A0A9X0R335</accession>
<dbReference type="RefSeq" id="WP_186773467.1">
    <property type="nucleotide sequence ID" value="NZ_JACOMF010000074.1"/>
</dbReference>
<dbReference type="Proteomes" id="UP000600101">
    <property type="component" value="Unassembled WGS sequence"/>
</dbReference>
<evidence type="ECO:0000313" key="1">
    <source>
        <dbReference type="EMBL" id="MBC4018725.1"/>
    </source>
</evidence>
<gene>
    <name evidence="1" type="ORF">H7965_26040</name>
</gene>
<organism evidence="1 2">
    <name type="scientific">Siccirubricoccus deserti</name>
    <dbReference type="NCBI Taxonomy" id="2013562"/>
    <lineage>
        <taxon>Bacteria</taxon>
        <taxon>Pseudomonadati</taxon>
        <taxon>Pseudomonadota</taxon>
        <taxon>Alphaproteobacteria</taxon>
        <taxon>Acetobacterales</taxon>
        <taxon>Roseomonadaceae</taxon>
        <taxon>Siccirubricoccus</taxon>
    </lineage>
</organism>
<keyword evidence="2" id="KW-1185">Reference proteome</keyword>
<evidence type="ECO:0008006" key="3">
    <source>
        <dbReference type="Google" id="ProtNLM"/>
    </source>
</evidence>
<proteinExistence type="predicted"/>
<reference evidence="1" key="1">
    <citation type="submission" date="2020-08" db="EMBL/GenBank/DDBJ databases">
        <authorList>
            <person name="Hu Y."/>
            <person name="Nguyen S.V."/>
            <person name="Li F."/>
            <person name="Fanning S."/>
        </authorList>
    </citation>
    <scope>NUCLEOTIDE SEQUENCE</scope>
    <source>
        <strain evidence="1">SYSU D8009</strain>
    </source>
</reference>
<evidence type="ECO:0000313" key="2">
    <source>
        <dbReference type="Proteomes" id="UP000600101"/>
    </source>
</evidence>
<protein>
    <recommendedName>
        <fullName evidence="3">RepB-like DNA primase domain-containing protein</fullName>
    </recommendedName>
</protein>
<comment type="caution">
    <text evidence="1">The sequence shown here is derived from an EMBL/GenBank/DDBJ whole genome shotgun (WGS) entry which is preliminary data.</text>
</comment>